<keyword evidence="1" id="KW-1133">Transmembrane helix</keyword>
<evidence type="ECO:0000313" key="3">
    <source>
        <dbReference type="Proteomes" id="UP001218246"/>
    </source>
</evidence>
<gene>
    <name evidence="2" type="ORF">P6P90_04170</name>
</gene>
<protein>
    <submittedName>
        <fullName evidence="2">Uncharacterized protein</fullName>
    </submittedName>
</protein>
<keyword evidence="1" id="KW-0472">Membrane</keyword>
<dbReference type="Proteomes" id="UP001218246">
    <property type="component" value="Unassembled WGS sequence"/>
</dbReference>
<dbReference type="EMBL" id="JARULN010000002">
    <property type="protein sequence ID" value="MDG5753195.1"/>
    <property type="molecule type" value="Genomic_DNA"/>
</dbReference>
<proteinExistence type="predicted"/>
<keyword evidence="3" id="KW-1185">Reference proteome</keyword>
<sequence>MMYNHSKQKFRMYVIHSSKLKTFFIVAVAIGTAIYYILAPYLSIVFLETIGSIVIIKGYKRLQKQKKDTI</sequence>
<accession>A0ABT6H1B8</accession>
<name>A0ABT6H1B8_9BACI</name>
<organism evidence="2 3">
    <name type="scientific">Ectobacillus antri</name>
    <dbReference type="NCBI Taxonomy" id="2486280"/>
    <lineage>
        <taxon>Bacteria</taxon>
        <taxon>Bacillati</taxon>
        <taxon>Bacillota</taxon>
        <taxon>Bacilli</taxon>
        <taxon>Bacillales</taxon>
        <taxon>Bacillaceae</taxon>
        <taxon>Ectobacillus</taxon>
    </lineage>
</organism>
<dbReference type="RefSeq" id="WP_124563305.1">
    <property type="nucleotide sequence ID" value="NZ_JARRRY010000001.1"/>
</dbReference>
<reference evidence="2 3" key="1">
    <citation type="submission" date="2023-04" db="EMBL/GenBank/DDBJ databases">
        <title>Ectobacillus antri isolated from activated sludge.</title>
        <authorList>
            <person name="Yan P."/>
            <person name="Liu X."/>
        </authorList>
    </citation>
    <scope>NUCLEOTIDE SEQUENCE [LARGE SCALE GENOMIC DNA]</scope>
    <source>
        <strain evidence="2 3">C18H</strain>
    </source>
</reference>
<evidence type="ECO:0000256" key="1">
    <source>
        <dbReference type="SAM" id="Phobius"/>
    </source>
</evidence>
<comment type="caution">
    <text evidence="2">The sequence shown here is derived from an EMBL/GenBank/DDBJ whole genome shotgun (WGS) entry which is preliminary data.</text>
</comment>
<evidence type="ECO:0000313" key="2">
    <source>
        <dbReference type="EMBL" id="MDG5753195.1"/>
    </source>
</evidence>
<feature type="transmembrane region" description="Helical" evidence="1">
    <location>
        <begin position="44"/>
        <end position="60"/>
    </location>
</feature>
<keyword evidence="1" id="KW-0812">Transmembrane</keyword>